<dbReference type="PANTHER" id="PTHR45772:SF7">
    <property type="entry name" value="AMINO ACID ABC TRANSPORTER ATP-BINDING PROTEIN"/>
    <property type="match status" value="1"/>
</dbReference>
<dbReference type="FunFam" id="3.40.50.300:FF:000421">
    <property type="entry name" value="Branched-chain amino acid ABC transporter ATP-binding protein"/>
    <property type="match status" value="1"/>
</dbReference>
<dbReference type="CDD" id="cd03219">
    <property type="entry name" value="ABC_Mj1267_LivG_branched"/>
    <property type="match status" value="1"/>
</dbReference>
<name>A0A0K8MXU3_9CHLR</name>
<evidence type="ECO:0000313" key="5">
    <source>
        <dbReference type="EMBL" id="GAP16074.1"/>
    </source>
</evidence>
<evidence type="ECO:0000256" key="1">
    <source>
        <dbReference type="ARBA" id="ARBA00022448"/>
    </source>
</evidence>
<dbReference type="GO" id="GO:0042941">
    <property type="term" value="P:D-alanine transmembrane transport"/>
    <property type="evidence" value="ECO:0007669"/>
    <property type="project" value="TreeGrafter"/>
</dbReference>
<reference evidence="5" key="1">
    <citation type="submission" date="2015-07" db="EMBL/GenBank/DDBJ databases">
        <title>Draft Genome Sequences of Anaerolinea thermolimosa IMO-1, Bellilinea caldifistulae GOMI-1, Leptolinea tardivitalis YMTK-2, Levilinea saccharolytica KIBI-1,Longilinea arvoryzae KOME-1, Previously Described as Members of the Anaerolineaceae (Chloroflexi).</title>
        <authorList>
            <person name="Sekiguchi Y."/>
            <person name="Ohashi A."/>
            <person name="Matsuura N."/>
            <person name="Tourlousse M.D."/>
        </authorList>
    </citation>
    <scope>NUCLEOTIDE SEQUENCE [LARGE SCALE GENOMIC DNA]</scope>
    <source>
        <strain evidence="5">KOME-1</strain>
    </source>
</reference>
<proteinExistence type="predicted"/>
<keyword evidence="2" id="KW-0547">Nucleotide-binding</keyword>
<dbReference type="Pfam" id="PF12399">
    <property type="entry name" value="BCA_ABC_TP_C"/>
    <property type="match status" value="1"/>
</dbReference>
<dbReference type="GO" id="GO:1903806">
    <property type="term" value="P:L-isoleucine import across plasma membrane"/>
    <property type="evidence" value="ECO:0007669"/>
    <property type="project" value="TreeGrafter"/>
</dbReference>
<keyword evidence="3 5" id="KW-0067">ATP-binding</keyword>
<dbReference type="Gene3D" id="3.40.50.300">
    <property type="entry name" value="P-loop containing nucleotide triphosphate hydrolases"/>
    <property type="match status" value="1"/>
</dbReference>
<accession>A0A0K8MXU3</accession>
<gene>
    <name evidence="5" type="ORF">LARV_03870</name>
</gene>
<dbReference type="STRING" id="360412.LARV_03870"/>
<dbReference type="OrthoDB" id="9805514at2"/>
<dbReference type="EMBL" id="DF967973">
    <property type="protein sequence ID" value="GAP16074.1"/>
    <property type="molecule type" value="Genomic_DNA"/>
</dbReference>
<evidence type="ECO:0000256" key="3">
    <source>
        <dbReference type="ARBA" id="ARBA00022840"/>
    </source>
</evidence>
<keyword evidence="1" id="KW-0813">Transport</keyword>
<evidence type="ECO:0000313" key="6">
    <source>
        <dbReference type="Proteomes" id="UP000055060"/>
    </source>
</evidence>
<dbReference type="InterPro" id="IPR032823">
    <property type="entry name" value="BCA_ABC_TP_C"/>
</dbReference>
<dbReference type="GO" id="GO:0016887">
    <property type="term" value="F:ATP hydrolysis activity"/>
    <property type="evidence" value="ECO:0007669"/>
    <property type="project" value="InterPro"/>
</dbReference>
<dbReference type="Pfam" id="PF00005">
    <property type="entry name" value="ABC_tran"/>
    <property type="match status" value="1"/>
</dbReference>
<dbReference type="PROSITE" id="PS50893">
    <property type="entry name" value="ABC_TRANSPORTER_2"/>
    <property type="match status" value="1"/>
</dbReference>
<dbReference type="GO" id="GO:0015188">
    <property type="term" value="F:L-isoleucine transmembrane transporter activity"/>
    <property type="evidence" value="ECO:0007669"/>
    <property type="project" value="TreeGrafter"/>
</dbReference>
<organism evidence="5">
    <name type="scientific">Longilinea arvoryzae</name>
    <dbReference type="NCBI Taxonomy" id="360412"/>
    <lineage>
        <taxon>Bacteria</taxon>
        <taxon>Bacillati</taxon>
        <taxon>Chloroflexota</taxon>
        <taxon>Anaerolineae</taxon>
        <taxon>Anaerolineales</taxon>
        <taxon>Anaerolineaceae</taxon>
        <taxon>Longilinea</taxon>
    </lineage>
</organism>
<feature type="domain" description="ABC transporter" evidence="4">
    <location>
        <begin position="5"/>
        <end position="253"/>
    </location>
</feature>
<dbReference type="GO" id="GO:0015192">
    <property type="term" value="F:L-phenylalanine transmembrane transporter activity"/>
    <property type="evidence" value="ECO:0007669"/>
    <property type="project" value="TreeGrafter"/>
</dbReference>
<sequence>MTPLLQIDHVTHYFGGLCAVNDFNLDLETGELVGIIGPNGAGKTTIFNLITGVYKATKGSIRLKEKELVGLKPNEITNRGIARTFQNIRLFKDLTVLDNVRTACYGQVHTTLGGALLGLPANIREEERIADQAMDLLAIFKLDNLAGEISKNLPYGQQRRLEIARALATNPSLLLLDEPAAGMNPNEIEQLMDFIQWIRKDFKLTIILIEHQMRLVMGICERIKVVDFGATIAEGLPKEIQNNPRVLEAYLGPGGVG</sequence>
<dbReference type="GO" id="GO:0005304">
    <property type="term" value="F:L-valine transmembrane transporter activity"/>
    <property type="evidence" value="ECO:0007669"/>
    <property type="project" value="TreeGrafter"/>
</dbReference>
<dbReference type="Proteomes" id="UP000055060">
    <property type="component" value="Unassembled WGS sequence"/>
</dbReference>
<dbReference type="GO" id="GO:0005886">
    <property type="term" value="C:plasma membrane"/>
    <property type="evidence" value="ECO:0007669"/>
    <property type="project" value="TreeGrafter"/>
</dbReference>
<dbReference type="GO" id="GO:0005524">
    <property type="term" value="F:ATP binding"/>
    <property type="evidence" value="ECO:0007669"/>
    <property type="project" value="UniProtKB-KW"/>
</dbReference>
<dbReference type="SMART" id="SM00382">
    <property type="entry name" value="AAA"/>
    <property type="match status" value="1"/>
</dbReference>
<protein>
    <submittedName>
        <fullName evidence="5">Amino acid/amide ABC transporter ATP-binding protein 1, HAAT family</fullName>
    </submittedName>
</protein>
<dbReference type="SUPFAM" id="SSF52540">
    <property type="entry name" value="P-loop containing nucleoside triphosphate hydrolases"/>
    <property type="match status" value="1"/>
</dbReference>
<evidence type="ECO:0000256" key="2">
    <source>
        <dbReference type="ARBA" id="ARBA00022741"/>
    </source>
</evidence>
<dbReference type="GO" id="GO:1903805">
    <property type="term" value="P:L-valine import across plasma membrane"/>
    <property type="evidence" value="ECO:0007669"/>
    <property type="project" value="TreeGrafter"/>
</dbReference>
<dbReference type="AlphaFoldDB" id="A0A0K8MXU3"/>
<keyword evidence="6" id="KW-1185">Reference proteome</keyword>
<dbReference type="GO" id="GO:0015808">
    <property type="term" value="P:L-alanine transport"/>
    <property type="evidence" value="ECO:0007669"/>
    <property type="project" value="TreeGrafter"/>
</dbReference>
<dbReference type="InterPro" id="IPR027417">
    <property type="entry name" value="P-loop_NTPase"/>
</dbReference>
<dbReference type="InterPro" id="IPR003593">
    <property type="entry name" value="AAA+_ATPase"/>
</dbReference>
<dbReference type="RefSeq" id="WP_075075457.1">
    <property type="nucleotide sequence ID" value="NZ_DF967973.1"/>
</dbReference>
<dbReference type="InterPro" id="IPR003439">
    <property type="entry name" value="ABC_transporter-like_ATP-bd"/>
</dbReference>
<dbReference type="PANTHER" id="PTHR45772">
    <property type="entry name" value="CONSERVED COMPONENT OF ABC TRANSPORTER FOR NATURAL AMINO ACIDS-RELATED"/>
    <property type="match status" value="1"/>
</dbReference>
<dbReference type="InterPro" id="IPR051120">
    <property type="entry name" value="ABC_AA/LPS_Transport"/>
</dbReference>
<evidence type="ECO:0000259" key="4">
    <source>
        <dbReference type="PROSITE" id="PS50893"/>
    </source>
</evidence>